<comment type="caution">
    <text evidence="1">The sequence shown here is derived from an EMBL/GenBank/DDBJ whole genome shotgun (WGS) entry which is preliminary data.</text>
</comment>
<evidence type="ECO:0000313" key="2">
    <source>
        <dbReference type="Proteomes" id="UP001311915"/>
    </source>
</evidence>
<sequence>MVEEFILNAEIENMDEALGICLNDLLIVMVFGKEINVMREFCLRKIIEEKFMQLVVPYNLYQHFQYSKDLWLCIYIRDVELPNLWATEMQSVTQFRYLALYVEQIKFKWISHLHDTLWEMTKLRHVNIGPFSFVWEDNDQGILEESSITMLENMKTFHTCCIPLNNMNLMFSGRLVNRHCWDVTNVVFSTLKNLSFNVVSMEEWNASKAFFPMLEKLVLKYCQNFKEITPCFVDMSTLQLIELVNYRDSLVVSTLTIKKEIEENTGCDSLQILIS</sequence>
<accession>A0AAV9L9B1</accession>
<evidence type="ECO:0008006" key="3">
    <source>
        <dbReference type="Google" id="ProtNLM"/>
    </source>
</evidence>
<organism evidence="1 2">
    <name type="scientific">Solanum pinnatisectum</name>
    <name type="common">tansyleaf nightshade</name>
    <dbReference type="NCBI Taxonomy" id="50273"/>
    <lineage>
        <taxon>Eukaryota</taxon>
        <taxon>Viridiplantae</taxon>
        <taxon>Streptophyta</taxon>
        <taxon>Embryophyta</taxon>
        <taxon>Tracheophyta</taxon>
        <taxon>Spermatophyta</taxon>
        <taxon>Magnoliopsida</taxon>
        <taxon>eudicotyledons</taxon>
        <taxon>Gunneridae</taxon>
        <taxon>Pentapetalae</taxon>
        <taxon>asterids</taxon>
        <taxon>lamiids</taxon>
        <taxon>Solanales</taxon>
        <taxon>Solanaceae</taxon>
        <taxon>Solanoideae</taxon>
        <taxon>Solaneae</taxon>
        <taxon>Solanum</taxon>
    </lineage>
</organism>
<dbReference type="InterPro" id="IPR032675">
    <property type="entry name" value="LRR_dom_sf"/>
</dbReference>
<reference evidence="1 2" key="1">
    <citation type="submission" date="2023-10" db="EMBL/GenBank/DDBJ databases">
        <title>Genome-Wide Identification Analysis in wild type Solanum Pinnatisectum Reveals Some Genes Defensing Phytophthora Infestans.</title>
        <authorList>
            <person name="Sun C."/>
        </authorList>
    </citation>
    <scope>NUCLEOTIDE SEQUENCE [LARGE SCALE GENOMIC DNA]</scope>
    <source>
        <strain evidence="1">LQN</strain>
        <tissue evidence="1">Leaf</tissue>
    </source>
</reference>
<dbReference type="AlphaFoldDB" id="A0AAV9L9B1"/>
<dbReference type="PANTHER" id="PTHR15140">
    <property type="entry name" value="TUBULIN-SPECIFIC CHAPERONE E"/>
    <property type="match status" value="1"/>
</dbReference>
<protein>
    <recommendedName>
        <fullName evidence="3">Late blight resistance protein</fullName>
    </recommendedName>
</protein>
<proteinExistence type="predicted"/>
<dbReference type="SUPFAM" id="SSF52058">
    <property type="entry name" value="L domain-like"/>
    <property type="match status" value="1"/>
</dbReference>
<dbReference type="EMBL" id="JAWPEI010000007">
    <property type="protein sequence ID" value="KAK4721843.1"/>
    <property type="molecule type" value="Genomic_DNA"/>
</dbReference>
<evidence type="ECO:0000313" key="1">
    <source>
        <dbReference type="EMBL" id="KAK4721843.1"/>
    </source>
</evidence>
<name>A0AAV9L9B1_9SOLN</name>
<dbReference type="PANTHER" id="PTHR15140:SF40">
    <property type="entry name" value="LATE BLIGHT RESISTANCE PROTEIN HOMOLOG R1C-3"/>
    <property type="match status" value="1"/>
</dbReference>
<gene>
    <name evidence="1" type="ORF">R3W88_012076</name>
</gene>
<keyword evidence="2" id="KW-1185">Reference proteome</keyword>
<dbReference type="Proteomes" id="UP001311915">
    <property type="component" value="Unassembled WGS sequence"/>
</dbReference>
<dbReference type="Gene3D" id="3.80.10.10">
    <property type="entry name" value="Ribonuclease Inhibitor"/>
    <property type="match status" value="1"/>
</dbReference>